<dbReference type="PANTHER" id="PTHR46173">
    <property type="entry name" value="CCA TRNA NUCLEOTIDYLTRANSFERASE 1, MITOCHONDRIAL"/>
    <property type="match status" value="1"/>
</dbReference>
<dbReference type="Gene3D" id="1.10.246.80">
    <property type="match status" value="1"/>
</dbReference>
<dbReference type="InterPro" id="IPR043519">
    <property type="entry name" value="NT_sf"/>
</dbReference>
<dbReference type="GO" id="GO:0004810">
    <property type="term" value="F:CCA tRNA nucleotidyltransferase activity"/>
    <property type="evidence" value="ECO:0007669"/>
    <property type="project" value="UniProtKB-EC"/>
</dbReference>
<comment type="caution">
    <text evidence="13">The sequence shown here is derived from an EMBL/GenBank/DDBJ whole genome shotgun (WGS) entry which is preliminary data.</text>
</comment>
<dbReference type="RefSeq" id="WP_194561556.1">
    <property type="nucleotide sequence ID" value="NZ_JADKPV010000001.1"/>
</dbReference>
<keyword evidence="14" id="KW-1185">Reference proteome</keyword>
<evidence type="ECO:0000259" key="10">
    <source>
        <dbReference type="Pfam" id="PF01743"/>
    </source>
</evidence>
<dbReference type="Proteomes" id="UP000622653">
    <property type="component" value="Unassembled WGS sequence"/>
</dbReference>
<organism evidence="13 14">
    <name type="scientific">Savagea serpentis</name>
    <dbReference type="NCBI Taxonomy" id="2785297"/>
    <lineage>
        <taxon>Bacteria</taxon>
        <taxon>Bacillati</taxon>
        <taxon>Bacillota</taxon>
        <taxon>Bacilli</taxon>
        <taxon>Bacillales</taxon>
        <taxon>Caryophanaceae</taxon>
        <taxon>Savagea</taxon>
    </lineage>
</organism>
<dbReference type="EMBL" id="JADKPV010000001">
    <property type="protein sequence ID" value="MBF4500096.1"/>
    <property type="molecule type" value="Genomic_DNA"/>
</dbReference>
<protein>
    <submittedName>
        <fullName evidence="13">CCA tRNA nucleotidyltransferase</fullName>
        <ecNumber evidence="13">2.7.7.72</ecNumber>
    </submittedName>
</protein>
<dbReference type="PANTHER" id="PTHR46173:SF1">
    <property type="entry name" value="CCA TRNA NUCLEOTIDYLTRANSFERASE 1, MITOCHONDRIAL"/>
    <property type="match status" value="1"/>
</dbReference>
<evidence type="ECO:0000256" key="8">
    <source>
        <dbReference type="ARBA" id="ARBA00022884"/>
    </source>
</evidence>
<keyword evidence="3" id="KW-0819">tRNA processing</keyword>
<evidence type="ECO:0000259" key="11">
    <source>
        <dbReference type="Pfam" id="PF12627"/>
    </source>
</evidence>
<feature type="domain" description="CCA-adding enzyme C-terminal" evidence="12">
    <location>
        <begin position="243"/>
        <end position="377"/>
    </location>
</feature>
<evidence type="ECO:0000313" key="13">
    <source>
        <dbReference type="EMBL" id="MBF4500096.1"/>
    </source>
</evidence>
<dbReference type="Gene3D" id="3.30.460.10">
    <property type="entry name" value="Beta Polymerase, domain 2"/>
    <property type="match status" value="1"/>
</dbReference>
<dbReference type="NCBIfam" id="NF009814">
    <property type="entry name" value="PRK13299.1"/>
    <property type="match status" value="1"/>
</dbReference>
<reference evidence="13" key="1">
    <citation type="submission" date="2020-11" db="EMBL/GenBank/DDBJ databases">
        <title>Multidrug resistant novel bacterium Savagea serpentis sp. nov., isolated from the scats of a vine snake (Ahaetulla nasuta).</title>
        <authorList>
            <person name="Venkata Ramana V."/>
            <person name="Vikas Patil S."/>
            <person name="Yogita Lugani V."/>
        </authorList>
    </citation>
    <scope>NUCLEOTIDE SEQUENCE</scope>
    <source>
        <strain evidence="13">SN6</strain>
    </source>
</reference>
<feature type="domain" description="tRNA nucleotidyltransferase/poly(A) polymerase RNA and SrmB- binding" evidence="11">
    <location>
        <begin position="170"/>
        <end position="230"/>
    </location>
</feature>
<dbReference type="GO" id="GO:0008033">
    <property type="term" value="P:tRNA processing"/>
    <property type="evidence" value="ECO:0007669"/>
    <property type="project" value="UniProtKB-KW"/>
</dbReference>
<evidence type="ECO:0000256" key="9">
    <source>
        <dbReference type="RuleBase" id="RU003953"/>
    </source>
</evidence>
<sequence>MFKWETEGSRFVMERLLEAGHEAVYVGGAVRDIALGLTPKDIDIATAATPEEIEALFRRTIDVGKEHGTIIVLVGEEQLEVTTYRSESTYSDYRRPDKVTFVRSLHEDLKRRDFTMNAMAINHEGRWIDPFNGLFHIEKRTIQAVGQADERFEEDALRIIRAVRFVSTLGFTIESETQRAMKKHASLLSHLAVERIKQEFDKMFRGDYLVQALRILYETGLHHYLPETKEEITLESFEYVEQPIEGWVLWAQCHQLASTELARAYKLSKKEREAIARYLTLLQEQEWTPWIVYCYSLDELLFVRRVNARCETESELRQMKERLPIQSKRDLAFDGRDVKQYYPNCRGKNIGQLLEEIERAVVLQKVSNDTEEIIEWVNEHVYERLCIK</sequence>
<dbReference type="SUPFAM" id="SSF81891">
    <property type="entry name" value="Poly A polymerase C-terminal region-like"/>
    <property type="match status" value="1"/>
</dbReference>
<keyword evidence="8 9" id="KW-0694">RNA-binding</keyword>
<dbReference type="CDD" id="cd05398">
    <property type="entry name" value="NT_ClassII-CCAase"/>
    <property type="match status" value="1"/>
</dbReference>
<dbReference type="InterPro" id="IPR032810">
    <property type="entry name" value="CCA-adding_enz_C"/>
</dbReference>
<name>A0A8J7KDJ1_9BACL</name>
<keyword evidence="6" id="KW-0547">Nucleotide-binding</keyword>
<gene>
    <name evidence="13" type="ORF">IRY55_01870</name>
</gene>
<accession>A0A8J7KDJ1</accession>
<evidence type="ECO:0000256" key="7">
    <source>
        <dbReference type="ARBA" id="ARBA00022842"/>
    </source>
</evidence>
<comment type="similarity">
    <text evidence="9">Belongs to the tRNA nucleotidyltransferase/poly(A) polymerase family.</text>
</comment>
<dbReference type="Pfam" id="PF01743">
    <property type="entry name" value="PolyA_pol"/>
    <property type="match status" value="1"/>
</dbReference>
<evidence type="ECO:0000259" key="12">
    <source>
        <dbReference type="Pfam" id="PF13735"/>
    </source>
</evidence>
<dbReference type="GO" id="GO:0000166">
    <property type="term" value="F:nucleotide binding"/>
    <property type="evidence" value="ECO:0007669"/>
    <property type="project" value="UniProtKB-KW"/>
</dbReference>
<evidence type="ECO:0000256" key="3">
    <source>
        <dbReference type="ARBA" id="ARBA00022694"/>
    </source>
</evidence>
<evidence type="ECO:0000313" key="14">
    <source>
        <dbReference type="Proteomes" id="UP000622653"/>
    </source>
</evidence>
<dbReference type="InterPro" id="IPR002646">
    <property type="entry name" value="PolA_pol_head_dom"/>
</dbReference>
<keyword evidence="4 13" id="KW-0548">Nucleotidyltransferase</keyword>
<dbReference type="InterPro" id="IPR032828">
    <property type="entry name" value="PolyA_RNA-bd"/>
</dbReference>
<dbReference type="Gene3D" id="1.10.3090.10">
    <property type="entry name" value="cca-adding enzyme, domain 2"/>
    <property type="match status" value="1"/>
</dbReference>
<dbReference type="InterPro" id="IPR050264">
    <property type="entry name" value="Bact_CCA-adding_enz_type3_sf"/>
</dbReference>
<dbReference type="Pfam" id="PF13735">
    <property type="entry name" value="tRNA_NucTran2_2"/>
    <property type="match status" value="1"/>
</dbReference>
<proteinExistence type="inferred from homology"/>
<dbReference type="SUPFAM" id="SSF81301">
    <property type="entry name" value="Nucleotidyltransferase"/>
    <property type="match status" value="1"/>
</dbReference>
<comment type="cofactor">
    <cofactor evidence="1">
        <name>Mg(2+)</name>
        <dbReference type="ChEBI" id="CHEBI:18420"/>
    </cofactor>
</comment>
<evidence type="ECO:0000256" key="6">
    <source>
        <dbReference type="ARBA" id="ARBA00022741"/>
    </source>
</evidence>
<evidence type="ECO:0000256" key="2">
    <source>
        <dbReference type="ARBA" id="ARBA00022679"/>
    </source>
</evidence>
<evidence type="ECO:0000256" key="5">
    <source>
        <dbReference type="ARBA" id="ARBA00022723"/>
    </source>
</evidence>
<keyword evidence="7" id="KW-0460">Magnesium</keyword>
<dbReference type="AlphaFoldDB" id="A0A8J7KDJ1"/>
<keyword evidence="2 9" id="KW-0808">Transferase</keyword>
<keyword evidence="5" id="KW-0479">Metal-binding</keyword>
<evidence type="ECO:0000256" key="4">
    <source>
        <dbReference type="ARBA" id="ARBA00022695"/>
    </source>
</evidence>
<dbReference type="Pfam" id="PF12627">
    <property type="entry name" value="PolyA_pol_RNAbd"/>
    <property type="match status" value="1"/>
</dbReference>
<dbReference type="EC" id="2.7.7.72" evidence="13"/>
<dbReference type="GO" id="GO:0046872">
    <property type="term" value="F:metal ion binding"/>
    <property type="evidence" value="ECO:0007669"/>
    <property type="project" value="UniProtKB-KW"/>
</dbReference>
<dbReference type="GO" id="GO:0000049">
    <property type="term" value="F:tRNA binding"/>
    <property type="evidence" value="ECO:0007669"/>
    <property type="project" value="TreeGrafter"/>
</dbReference>
<evidence type="ECO:0000256" key="1">
    <source>
        <dbReference type="ARBA" id="ARBA00001946"/>
    </source>
</evidence>
<feature type="domain" description="Poly A polymerase head" evidence="10">
    <location>
        <begin position="26"/>
        <end position="142"/>
    </location>
</feature>